<sequence>MSLLANRLRQGLFRLATAGRPTSSVAAEDVLEDSITWEEAKPFESIPGPKPLPIPLYGNFWRFSKFGTYGKMGVSQLRLKLREQFGDIVRLTGMGRKDVVFLFDSADFEKMHRNESVWPFRQGLECMTYYQKNMRSDLFKWRSLAVAQGKEWYEMRSSVNPVMMQPRRTKMYVEPIVTIAEEFIERMKKIRDDKMELPSDFANELNKWALESIAYIALDTRLGCLVDRLEPDSRAQLLIAAVADMFDLFYRLDFVPSVWRHVSTKNWRKFVKTMDNITGFAYEIVSGKMNELQSRKDDGDAPKSVLEALLHSKNPEYAFGMAVDMLIAGIDTTSNTTGTALTLLATNPEKQEKLFEELARILPTKQTPITAEKLNDMKYLKAVIKESLRVQPIFPGNSRDTVKDLVIGGYQIPKGTRLLSAHDIACKDEKNFKQADKFIPERWLKSENHSDLDSPDGSRFAFLPFGFGPRMCIGRRFAELEIEVLLAKIMRNFRLSYHYGDMEWTIYVLRRPSKPLKFRAEERKT</sequence>
<dbReference type="FunFam" id="1.10.630.10:FF:000006">
    <property type="entry name" value="Cytochrome P450 302a1, mitochondrial"/>
    <property type="match status" value="1"/>
</dbReference>
<evidence type="ECO:0000256" key="9">
    <source>
        <dbReference type="RuleBase" id="RU000461"/>
    </source>
</evidence>
<keyword evidence="3 8" id="KW-0349">Heme</keyword>
<dbReference type="PRINTS" id="PR00385">
    <property type="entry name" value="P450"/>
</dbReference>
<dbReference type="EMBL" id="JARGDH010000001">
    <property type="protein sequence ID" value="KAL0278227.1"/>
    <property type="molecule type" value="Genomic_DNA"/>
</dbReference>
<comment type="cofactor">
    <cofactor evidence="1 8">
        <name>heme</name>
        <dbReference type="ChEBI" id="CHEBI:30413"/>
    </cofactor>
</comment>
<dbReference type="EMBL" id="JARGDH010000001">
    <property type="protein sequence ID" value="KAL0278223.1"/>
    <property type="molecule type" value="Genomic_DNA"/>
</dbReference>
<accession>A0AAW2I941</accession>
<evidence type="ECO:0000256" key="4">
    <source>
        <dbReference type="ARBA" id="ARBA00022723"/>
    </source>
</evidence>
<keyword evidence="7 9" id="KW-0503">Monooxygenase</keyword>
<evidence type="ECO:0000256" key="7">
    <source>
        <dbReference type="ARBA" id="ARBA00023033"/>
    </source>
</evidence>
<dbReference type="SUPFAM" id="SSF48264">
    <property type="entry name" value="Cytochrome P450"/>
    <property type="match status" value="1"/>
</dbReference>
<dbReference type="PRINTS" id="PR00463">
    <property type="entry name" value="EP450I"/>
</dbReference>
<evidence type="ECO:0000256" key="8">
    <source>
        <dbReference type="PIRSR" id="PIRSR602401-1"/>
    </source>
</evidence>
<proteinExistence type="inferred from homology"/>
<dbReference type="CDD" id="cd11054">
    <property type="entry name" value="CYP24A1-like"/>
    <property type="match status" value="1"/>
</dbReference>
<evidence type="ECO:0000256" key="5">
    <source>
        <dbReference type="ARBA" id="ARBA00023002"/>
    </source>
</evidence>
<dbReference type="GO" id="GO:0004497">
    <property type="term" value="F:monooxygenase activity"/>
    <property type="evidence" value="ECO:0007669"/>
    <property type="project" value="UniProtKB-KW"/>
</dbReference>
<dbReference type="InterPro" id="IPR002401">
    <property type="entry name" value="Cyt_P450_E_grp-I"/>
</dbReference>
<protein>
    <recommendedName>
        <fullName evidence="11">Cytochrome P450</fullName>
    </recommendedName>
</protein>
<dbReference type="AlphaFoldDB" id="A0AAW2I941"/>
<dbReference type="PANTHER" id="PTHR24279:SF120">
    <property type="entry name" value="CYTOCHROME P450"/>
    <property type="match status" value="1"/>
</dbReference>
<evidence type="ECO:0000256" key="3">
    <source>
        <dbReference type="ARBA" id="ARBA00022617"/>
    </source>
</evidence>
<dbReference type="GO" id="GO:0016705">
    <property type="term" value="F:oxidoreductase activity, acting on paired donors, with incorporation or reduction of molecular oxygen"/>
    <property type="evidence" value="ECO:0007669"/>
    <property type="project" value="InterPro"/>
</dbReference>
<evidence type="ECO:0000256" key="6">
    <source>
        <dbReference type="ARBA" id="ARBA00023004"/>
    </source>
</evidence>
<dbReference type="GO" id="GO:0005506">
    <property type="term" value="F:iron ion binding"/>
    <property type="evidence" value="ECO:0007669"/>
    <property type="project" value="InterPro"/>
</dbReference>
<feature type="binding site" description="axial binding residue" evidence="8">
    <location>
        <position position="472"/>
    </location>
    <ligand>
        <name>heme</name>
        <dbReference type="ChEBI" id="CHEBI:30413"/>
    </ligand>
    <ligandPart>
        <name>Fe</name>
        <dbReference type="ChEBI" id="CHEBI:18248"/>
    </ligandPart>
</feature>
<dbReference type="InterPro" id="IPR036396">
    <property type="entry name" value="Cyt_P450_sf"/>
</dbReference>
<evidence type="ECO:0008006" key="11">
    <source>
        <dbReference type="Google" id="ProtNLM"/>
    </source>
</evidence>
<dbReference type="Pfam" id="PF00067">
    <property type="entry name" value="p450"/>
    <property type="match status" value="1"/>
</dbReference>
<reference evidence="10" key="1">
    <citation type="journal article" date="2024" name="Gigascience">
        <title>Chromosome-level genome of the poultry shaft louse Menopon gallinae provides insight into the host-switching and adaptive evolution of parasitic lice.</title>
        <authorList>
            <person name="Xu Y."/>
            <person name="Ma L."/>
            <person name="Liu S."/>
            <person name="Liang Y."/>
            <person name="Liu Q."/>
            <person name="He Z."/>
            <person name="Tian L."/>
            <person name="Duan Y."/>
            <person name="Cai W."/>
            <person name="Li H."/>
            <person name="Song F."/>
        </authorList>
    </citation>
    <scope>NUCLEOTIDE SEQUENCE</scope>
    <source>
        <strain evidence="10">Cailab_2023a</strain>
    </source>
</reference>
<dbReference type="InterPro" id="IPR050479">
    <property type="entry name" value="CYP11_CYP27_families"/>
</dbReference>
<organism evidence="10">
    <name type="scientific">Menopon gallinae</name>
    <name type="common">poultry shaft louse</name>
    <dbReference type="NCBI Taxonomy" id="328185"/>
    <lineage>
        <taxon>Eukaryota</taxon>
        <taxon>Metazoa</taxon>
        <taxon>Ecdysozoa</taxon>
        <taxon>Arthropoda</taxon>
        <taxon>Hexapoda</taxon>
        <taxon>Insecta</taxon>
        <taxon>Pterygota</taxon>
        <taxon>Neoptera</taxon>
        <taxon>Paraneoptera</taxon>
        <taxon>Psocodea</taxon>
        <taxon>Troctomorpha</taxon>
        <taxon>Phthiraptera</taxon>
        <taxon>Amblycera</taxon>
        <taxon>Menoponidae</taxon>
        <taxon>Menopon</taxon>
    </lineage>
</organism>
<keyword evidence="5 9" id="KW-0560">Oxidoreductase</keyword>
<comment type="caution">
    <text evidence="10">The sequence shown here is derived from an EMBL/GenBank/DDBJ whole genome shotgun (WGS) entry which is preliminary data.</text>
</comment>
<evidence type="ECO:0000256" key="1">
    <source>
        <dbReference type="ARBA" id="ARBA00001971"/>
    </source>
</evidence>
<dbReference type="InterPro" id="IPR017972">
    <property type="entry name" value="Cyt_P450_CS"/>
</dbReference>
<evidence type="ECO:0000313" key="10">
    <source>
        <dbReference type="EMBL" id="KAL0278227.1"/>
    </source>
</evidence>
<keyword evidence="6 8" id="KW-0408">Iron</keyword>
<keyword evidence="4 8" id="KW-0479">Metal-binding</keyword>
<dbReference type="PANTHER" id="PTHR24279">
    <property type="entry name" value="CYTOCHROME P450"/>
    <property type="match status" value="1"/>
</dbReference>
<gene>
    <name evidence="10" type="ORF">PYX00_000103</name>
</gene>
<dbReference type="InterPro" id="IPR001128">
    <property type="entry name" value="Cyt_P450"/>
</dbReference>
<comment type="similarity">
    <text evidence="2 9">Belongs to the cytochrome P450 family.</text>
</comment>
<dbReference type="Gene3D" id="1.10.630.10">
    <property type="entry name" value="Cytochrome P450"/>
    <property type="match status" value="1"/>
</dbReference>
<dbReference type="PROSITE" id="PS00086">
    <property type="entry name" value="CYTOCHROME_P450"/>
    <property type="match status" value="1"/>
</dbReference>
<name>A0AAW2I941_9NEOP</name>
<dbReference type="GO" id="GO:0020037">
    <property type="term" value="F:heme binding"/>
    <property type="evidence" value="ECO:0007669"/>
    <property type="project" value="InterPro"/>
</dbReference>
<evidence type="ECO:0000256" key="2">
    <source>
        <dbReference type="ARBA" id="ARBA00010617"/>
    </source>
</evidence>